<evidence type="ECO:0000313" key="3">
    <source>
        <dbReference type="RefSeq" id="XP_011313216.1"/>
    </source>
</evidence>
<accession>A0A9R1UAK8</accession>
<dbReference type="Pfam" id="PF14529">
    <property type="entry name" value="Exo_endo_phos_2"/>
    <property type="match status" value="1"/>
</dbReference>
<keyword evidence="2" id="KW-1185">Reference proteome</keyword>
<feature type="domain" description="Endonuclease/exonuclease/phosphatase" evidence="1">
    <location>
        <begin position="27"/>
        <end position="143"/>
    </location>
</feature>
<dbReference type="GO" id="GO:0003824">
    <property type="term" value="F:catalytic activity"/>
    <property type="evidence" value="ECO:0007669"/>
    <property type="project" value="InterPro"/>
</dbReference>
<evidence type="ECO:0000313" key="2">
    <source>
        <dbReference type="Proteomes" id="UP000694866"/>
    </source>
</evidence>
<gene>
    <name evidence="3" type="primary">LOC105272701</name>
</gene>
<proteinExistence type="predicted"/>
<organism evidence="2 3">
    <name type="scientific">Fopius arisanus</name>
    <dbReference type="NCBI Taxonomy" id="64838"/>
    <lineage>
        <taxon>Eukaryota</taxon>
        <taxon>Metazoa</taxon>
        <taxon>Ecdysozoa</taxon>
        <taxon>Arthropoda</taxon>
        <taxon>Hexapoda</taxon>
        <taxon>Insecta</taxon>
        <taxon>Pterygota</taxon>
        <taxon>Neoptera</taxon>
        <taxon>Endopterygota</taxon>
        <taxon>Hymenoptera</taxon>
        <taxon>Apocrita</taxon>
        <taxon>Ichneumonoidea</taxon>
        <taxon>Braconidae</taxon>
        <taxon>Opiinae</taxon>
        <taxon>Fopius</taxon>
    </lineage>
</organism>
<evidence type="ECO:0000259" key="1">
    <source>
        <dbReference type="Pfam" id="PF14529"/>
    </source>
</evidence>
<name>A0A9R1UAK8_9HYME</name>
<dbReference type="AlphaFoldDB" id="A0A9R1UAK8"/>
<reference evidence="3" key="1">
    <citation type="submission" date="2025-08" db="UniProtKB">
        <authorList>
            <consortium name="RefSeq"/>
        </authorList>
    </citation>
    <scope>IDENTIFICATION</scope>
    <source>
        <strain evidence="3">USDA-PBARC FA_bdor</strain>
        <tissue evidence="3">Whole organism</tissue>
    </source>
</reference>
<dbReference type="OrthoDB" id="6781244at2759"/>
<dbReference type="SUPFAM" id="SSF56219">
    <property type="entry name" value="DNase I-like"/>
    <property type="match status" value="1"/>
</dbReference>
<sequence length="397" mass="45338">MANFCHRDLVAVMVQVHGEGPTADMVLCSSYLPHDSAELPPTRELQELDRYCRSKKLPLIIGCNANSQHVVWGSSKNNASGSALLEYLANAELEILNRGTSPTFVTARAQCIIDITLCDRRLAHRCVNWRVDQEDSLSDHRCIRREQEERLDVGRVKPSNIERLEDEVKSIHRALTESFHQACPIRPCRVGRKVKWWNRELGRLKGLTRRLWNRAYRTKREEDWTQYRKIQREFKNLIKRSKESAWKTFCEELEALPQVARLRRVFSAGHVQGLGGIILPGGVAITQPDEILEHLIQVHFPDSVIQGEGMCSGMEWARSGEGRPIWGLASKIVTLDRLRWAVDSFEMYKSPGPDGIYPAFLRKGGPLLLHRLLPALRACLALGHVPGRWREVRVVHS</sequence>
<protein>
    <recommendedName>
        <fullName evidence="1">Endonuclease/exonuclease/phosphatase domain-containing protein</fullName>
    </recommendedName>
</protein>
<dbReference type="KEGG" id="fas:105272701"/>
<dbReference type="Proteomes" id="UP000694866">
    <property type="component" value="Unplaced"/>
</dbReference>
<dbReference type="InterPro" id="IPR036691">
    <property type="entry name" value="Endo/exonu/phosph_ase_sf"/>
</dbReference>
<dbReference type="GeneID" id="105272701"/>
<dbReference type="InterPro" id="IPR005135">
    <property type="entry name" value="Endo/exonuclease/phosphatase"/>
</dbReference>
<dbReference type="Gene3D" id="3.60.10.10">
    <property type="entry name" value="Endonuclease/exonuclease/phosphatase"/>
    <property type="match status" value="1"/>
</dbReference>
<dbReference type="RefSeq" id="XP_011313216.1">
    <property type="nucleotide sequence ID" value="XM_011314914.1"/>
</dbReference>